<name>A0A0F9BIT7_9ZZZZ</name>
<comment type="caution">
    <text evidence="1">The sequence shown here is derived from an EMBL/GenBank/DDBJ whole genome shotgun (WGS) entry which is preliminary data.</text>
</comment>
<dbReference type="PROSITE" id="PS51257">
    <property type="entry name" value="PROKAR_LIPOPROTEIN"/>
    <property type="match status" value="1"/>
</dbReference>
<gene>
    <name evidence="1" type="ORF">LCGC14_2722590</name>
</gene>
<accession>A0A0F9BIT7</accession>
<dbReference type="AlphaFoldDB" id="A0A0F9BIT7"/>
<dbReference type="EMBL" id="LAZR01049086">
    <property type="protein sequence ID" value="KKK90479.1"/>
    <property type="molecule type" value="Genomic_DNA"/>
</dbReference>
<evidence type="ECO:0000313" key="1">
    <source>
        <dbReference type="EMBL" id="KKK90479.1"/>
    </source>
</evidence>
<sequence>MRNFILPLALLLLFFSFVGCCSRPTTEPEPVDNFARLVEERVEQWLDPRMDDPSWLTFHGQQDTWSNSPSLAALADWFHVELGIPSGIPAFWDFASFIQELKDSDLYSRGPPTDAELLHLLVEELKKK</sequence>
<organism evidence="1">
    <name type="scientific">marine sediment metagenome</name>
    <dbReference type="NCBI Taxonomy" id="412755"/>
    <lineage>
        <taxon>unclassified sequences</taxon>
        <taxon>metagenomes</taxon>
        <taxon>ecological metagenomes</taxon>
    </lineage>
</organism>
<reference evidence="1" key="1">
    <citation type="journal article" date="2015" name="Nature">
        <title>Complex archaea that bridge the gap between prokaryotes and eukaryotes.</title>
        <authorList>
            <person name="Spang A."/>
            <person name="Saw J.H."/>
            <person name="Jorgensen S.L."/>
            <person name="Zaremba-Niedzwiedzka K."/>
            <person name="Martijn J."/>
            <person name="Lind A.E."/>
            <person name="van Eijk R."/>
            <person name="Schleper C."/>
            <person name="Guy L."/>
            <person name="Ettema T.J."/>
        </authorList>
    </citation>
    <scope>NUCLEOTIDE SEQUENCE</scope>
</reference>
<protein>
    <submittedName>
        <fullName evidence="1">Uncharacterized protein</fullName>
    </submittedName>
</protein>
<proteinExistence type="predicted"/>